<dbReference type="AlphaFoldDB" id="G5S6I1"/>
<dbReference type="EMBL" id="AFCX01000139">
    <property type="protein sequence ID" value="EHD06588.1"/>
    <property type="molecule type" value="Genomic_DNA"/>
</dbReference>
<organism evidence="1 2">
    <name type="scientific">Salmonella enterica subsp. enterica serovar Wandsworth str. A4-580</name>
    <dbReference type="NCBI Taxonomy" id="913086"/>
    <lineage>
        <taxon>Bacteria</taxon>
        <taxon>Pseudomonadati</taxon>
        <taxon>Pseudomonadota</taxon>
        <taxon>Gammaproteobacteria</taxon>
        <taxon>Enterobacterales</taxon>
        <taxon>Enterobacteriaceae</taxon>
        <taxon>Salmonella</taxon>
    </lineage>
</organism>
<dbReference type="Proteomes" id="UP000003536">
    <property type="component" value="Unassembled WGS sequence"/>
</dbReference>
<dbReference type="PATRIC" id="fig|913086.3.peg.284"/>
<protein>
    <submittedName>
        <fullName evidence="1">Uncharacterized protein</fullName>
    </submittedName>
</protein>
<gene>
    <name evidence="1" type="ORF">LTSEWAN_0371</name>
</gene>
<evidence type="ECO:0000313" key="2">
    <source>
        <dbReference type="Proteomes" id="UP000003536"/>
    </source>
</evidence>
<proteinExistence type="predicted"/>
<accession>G5S6I1</accession>
<comment type="caution">
    <text evidence="1">The sequence shown here is derived from an EMBL/GenBank/DDBJ whole genome shotgun (WGS) entry which is preliminary data.</text>
</comment>
<evidence type="ECO:0000313" key="1">
    <source>
        <dbReference type="EMBL" id="EHD06588.1"/>
    </source>
</evidence>
<sequence>MAAMLNPTYKLHNINMLWQYFVDLKIAERYQVRELSCHVLSREFCFYFQQEAGVISVSISHVLFQWRAAVS</sequence>
<reference evidence="1 2" key="1">
    <citation type="journal article" date="2011" name="BMC Genomics">
        <title>Genome sequencing reveals diversification of virulence factor content and possible host adaptation in distinct subpopulations of Salmonella enterica.</title>
        <authorList>
            <person name="den Bakker H.C."/>
            <person name="Moreno Switt A.I."/>
            <person name="Govoni G."/>
            <person name="Cummings C.A."/>
            <person name="Ranieri M.L."/>
            <person name="Degoricija L."/>
            <person name="Hoelzer K."/>
            <person name="Rodriguez-Rivera L.D."/>
            <person name="Brown S."/>
            <person name="Bolchacova E."/>
            <person name="Furtado M.R."/>
            <person name="Wiedmann M."/>
        </authorList>
    </citation>
    <scope>NUCLEOTIDE SEQUENCE [LARGE SCALE GENOMIC DNA]</scope>
    <source>
        <strain evidence="1 2">A4-580</strain>
    </source>
</reference>
<name>G5S6I1_SALET</name>